<keyword evidence="2" id="KW-1185">Reference proteome</keyword>
<proteinExistence type="predicted"/>
<dbReference type="AlphaFoldDB" id="A0AAV2CEH3"/>
<reference evidence="1 2" key="1">
    <citation type="submission" date="2024-04" db="EMBL/GenBank/DDBJ databases">
        <authorList>
            <person name="Fracassetti M."/>
        </authorList>
    </citation>
    <scope>NUCLEOTIDE SEQUENCE [LARGE SCALE GENOMIC DNA]</scope>
</reference>
<protein>
    <submittedName>
        <fullName evidence="1">Uncharacterized protein</fullName>
    </submittedName>
</protein>
<dbReference type="EMBL" id="OZ034813">
    <property type="protein sequence ID" value="CAL1354551.1"/>
    <property type="molecule type" value="Genomic_DNA"/>
</dbReference>
<evidence type="ECO:0000313" key="1">
    <source>
        <dbReference type="EMBL" id="CAL1354551.1"/>
    </source>
</evidence>
<evidence type="ECO:0000313" key="2">
    <source>
        <dbReference type="Proteomes" id="UP001497516"/>
    </source>
</evidence>
<sequence>MKSVSWSYCPQDDTIYTPTLSSVRKDLFRLSLYHSQPRSSPDCRACTTFLLGNCGSHPVFNDQFRSPLASPLIYYQRSKLPSVVRSNPSASIGCVAGLSSDEHTILTIPPQFLVGSITFLSAQWVSLSSSTWNLVVFLLRKGWDEVYEEWGI</sequence>
<organism evidence="1 2">
    <name type="scientific">Linum trigynum</name>
    <dbReference type="NCBI Taxonomy" id="586398"/>
    <lineage>
        <taxon>Eukaryota</taxon>
        <taxon>Viridiplantae</taxon>
        <taxon>Streptophyta</taxon>
        <taxon>Embryophyta</taxon>
        <taxon>Tracheophyta</taxon>
        <taxon>Spermatophyta</taxon>
        <taxon>Magnoliopsida</taxon>
        <taxon>eudicotyledons</taxon>
        <taxon>Gunneridae</taxon>
        <taxon>Pentapetalae</taxon>
        <taxon>rosids</taxon>
        <taxon>fabids</taxon>
        <taxon>Malpighiales</taxon>
        <taxon>Linaceae</taxon>
        <taxon>Linum</taxon>
    </lineage>
</organism>
<dbReference type="Proteomes" id="UP001497516">
    <property type="component" value="Chromosome 1"/>
</dbReference>
<name>A0AAV2CEH3_9ROSI</name>
<gene>
    <name evidence="1" type="ORF">LTRI10_LOCUS2352</name>
</gene>
<accession>A0AAV2CEH3</accession>